<dbReference type="GO" id="GO:0008270">
    <property type="term" value="F:zinc ion binding"/>
    <property type="evidence" value="ECO:0007669"/>
    <property type="project" value="UniProtKB-KW"/>
</dbReference>
<evidence type="ECO:0000313" key="7">
    <source>
        <dbReference type="WBParaSite" id="TTAC_0000927701-mRNA-1"/>
    </source>
</evidence>
<dbReference type="InterPro" id="IPR013083">
    <property type="entry name" value="Znf_RING/FYVE/PHD"/>
</dbReference>
<evidence type="ECO:0000256" key="4">
    <source>
        <dbReference type="PROSITE-ProRule" id="PRU00146"/>
    </source>
</evidence>
<feature type="region of interest" description="Disordered" evidence="5">
    <location>
        <begin position="624"/>
        <end position="665"/>
    </location>
</feature>
<dbReference type="WBParaSite" id="TTAC_0000927701-mRNA-1">
    <property type="protein sequence ID" value="TTAC_0000927701-mRNA-1"/>
    <property type="gene ID" value="TTAC_0000927701"/>
</dbReference>
<evidence type="ECO:0000256" key="3">
    <source>
        <dbReference type="ARBA" id="ARBA00022833"/>
    </source>
</evidence>
<dbReference type="Pfam" id="PF00628">
    <property type="entry name" value="PHD"/>
    <property type="match status" value="1"/>
</dbReference>
<dbReference type="Gene3D" id="3.30.40.10">
    <property type="entry name" value="Zinc/RING finger domain, C3HC4 (zinc finger)"/>
    <property type="match status" value="2"/>
</dbReference>
<dbReference type="SMART" id="SM00249">
    <property type="entry name" value="PHD"/>
    <property type="match status" value="2"/>
</dbReference>
<dbReference type="InterPro" id="IPR001965">
    <property type="entry name" value="Znf_PHD"/>
</dbReference>
<protein>
    <submittedName>
        <fullName evidence="7">PHD-type domain-containing protein</fullName>
    </submittedName>
</protein>
<evidence type="ECO:0000259" key="6">
    <source>
        <dbReference type="PROSITE" id="PS50016"/>
    </source>
</evidence>
<keyword evidence="1" id="KW-0479">Metal-binding</keyword>
<feature type="region of interest" description="Disordered" evidence="5">
    <location>
        <begin position="1"/>
        <end position="51"/>
    </location>
</feature>
<feature type="compositionally biased region" description="Basic residues" evidence="5">
    <location>
        <begin position="645"/>
        <end position="657"/>
    </location>
</feature>
<dbReference type="InterPro" id="IPR011011">
    <property type="entry name" value="Znf_FYVE_PHD"/>
</dbReference>
<evidence type="ECO:0000256" key="5">
    <source>
        <dbReference type="SAM" id="MobiDB-lite"/>
    </source>
</evidence>
<feature type="region of interest" description="Disordered" evidence="5">
    <location>
        <begin position="810"/>
        <end position="833"/>
    </location>
</feature>
<evidence type="ECO:0000256" key="1">
    <source>
        <dbReference type="ARBA" id="ARBA00022723"/>
    </source>
</evidence>
<name>A0A0R3X6X2_HYDTA</name>
<dbReference type="STRING" id="6205.A0A0R3X6X2"/>
<keyword evidence="2 4" id="KW-0863">Zinc-finger</keyword>
<dbReference type="SUPFAM" id="SSF57903">
    <property type="entry name" value="FYVE/PHD zinc finger"/>
    <property type="match status" value="1"/>
</dbReference>
<feature type="domain" description="PHD-type" evidence="6">
    <location>
        <begin position="514"/>
        <end position="568"/>
    </location>
</feature>
<evidence type="ECO:0000256" key="2">
    <source>
        <dbReference type="ARBA" id="ARBA00022771"/>
    </source>
</evidence>
<reference evidence="7" key="1">
    <citation type="submission" date="2017-02" db="UniProtKB">
        <authorList>
            <consortium name="WormBaseParasite"/>
        </authorList>
    </citation>
    <scope>IDENTIFICATION</scope>
</reference>
<feature type="compositionally biased region" description="Acidic residues" evidence="5">
    <location>
        <begin position="1"/>
        <end position="22"/>
    </location>
</feature>
<keyword evidence="3" id="KW-0862">Zinc</keyword>
<dbReference type="AlphaFoldDB" id="A0A0R3X6X2"/>
<feature type="compositionally biased region" description="Polar residues" evidence="5">
    <location>
        <begin position="810"/>
        <end position="823"/>
    </location>
</feature>
<feature type="compositionally biased region" description="Acidic residues" evidence="5">
    <location>
        <begin position="715"/>
        <end position="744"/>
    </location>
</feature>
<dbReference type="InterPro" id="IPR019787">
    <property type="entry name" value="Znf_PHD-finger"/>
</dbReference>
<organism evidence="7">
    <name type="scientific">Hydatigena taeniaeformis</name>
    <name type="common">Feline tapeworm</name>
    <name type="synonym">Taenia taeniaeformis</name>
    <dbReference type="NCBI Taxonomy" id="6205"/>
    <lineage>
        <taxon>Eukaryota</taxon>
        <taxon>Metazoa</taxon>
        <taxon>Spiralia</taxon>
        <taxon>Lophotrochozoa</taxon>
        <taxon>Platyhelminthes</taxon>
        <taxon>Cestoda</taxon>
        <taxon>Eucestoda</taxon>
        <taxon>Cyclophyllidea</taxon>
        <taxon>Taeniidae</taxon>
        <taxon>Hydatigera</taxon>
    </lineage>
</organism>
<proteinExistence type="predicted"/>
<feature type="compositionally biased region" description="Low complexity" evidence="5">
    <location>
        <begin position="23"/>
        <end position="41"/>
    </location>
</feature>
<feature type="region of interest" description="Disordered" evidence="5">
    <location>
        <begin position="697"/>
        <end position="761"/>
    </location>
</feature>
<accession>A0A0R3X6X2</accession>
<sequence>LDDLDDESDAEYVYDGTDDDVSDNSASSSEDGSGSSASDSDTGGDDSDSSIRIIGVSHAPDNFKEDSALKNAISVPSEAYPVNLSGSSMLLDSCSPHVSSDLSDRICMVCLCKQTNSNDEIIECDACKITVHEGWSLMLCDFLRLAQREGLLAEPAYEENPNDPFFAQCRQHTDKEVVAYRRVNYISTYNRCHLLRQLSEKKKKDAYSIDALEDFAATNNEKKSIFSLLDDRLKEKLEHFRRLYEIMLCKREAPYTRPNKVPVYLENSPVAMRMFMAKAMALSLPIDLTGGSAVTEAFKSLPPGCPLFCPDFINYVLEREKKIEDYTKRLSCLESTQRSLQSSDANISSNYNTLSTRLAESNAKLTANRSKVTYILECLSKILPDIKVSGDLAALLTPPEVVDVHTATVTDSNAVITGGSGGDGGIGGGDGVDTSVADGDGDVSGSGRVRVESSGRVRAVGGCSRQSRKRCRKEPATVAKRAKKATKESDVVLVSETCACPAVETSEARVENIFHQCSICNGYRDQHLLTTCETCKKAFHIGCLDPPLARVPKRSKLFAWQCCMCTVAVVPPGDAITVDVNAPRQLRRSTAPPVLATPPPLPPSLISTSAVAPVAVAPTPVKIVAPAPGPPPPIHSKRSSSSVRGRGKNRRARLGRPRRVEAEAYPCQMDTQDVVPAEAYPTTTICSSTPLVEAGSEGVEELSVSQQLRKVGYGEEGDEDDVEEDEGSYTDGGESSDSDSESDTVDNIKEKSSIPLNAYEDSLVKRNASDDELASLRGSKVKFVRIKDHESPDESLVDAAPQRYVICQSQDATPKKSPMSSNFKIKIRKSTNS</sequence>
<dbReference type="PROSITE" id="PS50016">
    <property type="entry name" value="ZF_PHD_2"/>
    <property type="match status" value="1"/>
</dbReference>